<feature type="region of interest" description="Disordered" evidence="1">
    <location>
        <begin position="88"/>
        <end position="127"/>
    </location>
</feature>
<evidence type="ECO:0000313" key="2">
    <source>
        <dbReference type="EMBL" id="KZT00411.1"/>
    </source>
</evidence>
<keyword evidence="3" id="KW-1185">Reference proteome</keyword>
<gene>
    <name evidence="2" type="ORF">LAESUDRAFT_732275</name>
</gene>
<name>A0A165B7C1_9APHY</name>
<dbReference type="Proteomes" id="UP000076871">
    <property type="component" value="Unassembled WGS sequence"/>
</dbReference>
<feature type="region of interest" description="Disordered" evidence="1">
    <location>
        <begin position="152"/>
        <end position="198"/>
    </location>
</feature>
<organism evidence="2 3">
    <name type="scientific">Laetiporus sulphureus 93-53</name>
    <dbReference type="NCBI Taxonomy" id="1314785"/>
    <lineage>
        <taxon>Eukaryota</taxon>
        <taxon>Fungi</taxon>
        <taxon>Dikarya</taxon>
        <taxon>Basidiomycota</taxon>
        <taxon>Agaricomycotina</taxon>
        <taxon>Agaricomycetes</taxon>
        <taxon>Polyporales</taxon>
        <taxon>Laetiporus</taxon>
    </lineage>
</organism>
<feature type="compositionally biased region" description="Basic and acidic residues" evidence="1">
    <location>
        <begin position="157"/>
        <end position="173"/>
    </location>
</feature>
<reference evidence="2 3" key="1">
    <citation type="journal article" date="2016" name="Mol. Biol. Evol.">
        <title>Comparative Genomics of Early-Diverging Mushroom-Forming Fungi Provides Insights into the Origins of Lignocellulose Decay Capabilities.</title>
        <authorList>
            <person name="Nagy L.G."/>
            <person name="Riley R."/>
            <person name="Tritt A."/>
            <person name="Adam C."/>
            <person name="Daum C."/>
            <person name="Floudas D."/>
            <person name="Sun H."/>
            <person name="Yadav J.S."/>
            <person name="Pangilinan J."/>
            <person name="Larsson K.H."/>
            <person name="Matsuura K."/>
            <person name="Barry K."/>
            <person name="Labutti K."/>
            <person name="Kuo R."/>
            <person name="Ohm R.A."/>
            <person name="Bhattacharya S.S."/>
            <person name="Shirouzu T."/>
            <person name="Yoshinaga Y."/>
            <person name="Martin F.M."/>
            <person name="Grigoriev I.V."/>
            <person name="Hibbett D.S."/>
        </authorList>
    </citation>
    <scope>NUCLEOTIDE SEQUENCE [LARGE SCALE GENOMIC DNA]</scope>
    <source>
        <strain evidence="2 3">93-53</strain>
    </source>
</reference>
<accession>A0A165B7C1</accession>
<dbReference type="InParanoid" id="A0A165B7C1"/>
<feature type="compositionally biased region" description="Basic and acidic residues" evidence="1">
    <location>
        <begin position="249"/>
        <end position="258"/>
    </location>
</feature>
<feature type="compositionally biased region" description="Basic residues" evidence="1">
    <location>
        <begin position="174"/>
        <end position="192"/>
    </location>
</feature>
<feature type="region of interest" description="Disordered" evidence="1">
    <location>
        <begin position="224"/>
        <end position="283"/>
    </location>
</feature>
<dbReference type="GeneID" id="63827240"/>
<feature type="region of interest" description="Disordered" evidence="1">
    <location>
        <begin position="1"/>
        <end position="21"/>
    </location>
</feature>
<feature type="compositionally biased region" description="Low complexity" evidence="1">
    <location>
        <begin position="270"/>
        <end position="283"/>
    </location>
</feature>
<dbReference type="EMBL" id="KV427686">
    <property type="protein sequence ID" value="KZT00411.1"/>
    <property type="molecule type" value="Genomic_DNA"/>
</dbReference>
<dbReference type="RefSeq" id="XP_040758151.1">
    <property type="nucleotide sequence ID" value="XM_040910211.1"/>
</dbReference>
<dbReference type="AlphaFoldDB" id="A0A165B7C1"/>
<evidence type="ECO:0000256" key="1">
    <source>
        <dbReference type="SAM" id="MobiDB-lite"/>
    </source>
</evidence>
<sequence length="283" mass="31129">MAPRRQDSSTTGERAHGRLAQLTPPHALLFARLFSPYGHPSPRVSFTTRRCERAADAGGRAAHAPPVARLFSPPWVSFTTKQCKRAADARGRAVPPHPLPVTRRSPPRVSFTTKRCKRSANTRGRAVPPHPLLFARLFSPYGRPLPRVSFSTKRCKRAADARGRGVPPHGEHQPHRRGYSHSHSGSHSRSRSRGSSISLEEMLLEATTGDDPNRRLDGAPAALARPHAQSLSHHPSQHMVIPRMGHRSQSPDRRDRAFHLGVPHNHAHSRSGASSSLSAHPSH</sequence>
<evidence type="ECO:0000313" key="3">
    <source>
        <dbReference type="Proteomes" id="UP000076871"/>
    </source>
</evidence>
<proteinExistence type="predicted"/>
<protein>
    <submittedName>
        <fullName evidence="2">Uncharacterized protein</fullName>
    </submittedName>
</protein>